<name>A0A6P4EWD4_DRORH</name>
<evidence type="ECO:0000259" key="1">
    <source>
        <dbReference type="Pfam" id="PF25325"/>
    </source>
</evidence>
<gene>
    <name evidence="4" type="primary">LOC108043285</name>
    <name evidence="2" type="synonym">108043285</name>
</gene>
<sequence>MANRGHFIDRNVDIRAAGVSTIGLHEEGDVRDCLIVNNAEELAESAVRAKCQQDRSKSNSLPAMSVIPSNSLRDLLTSELQKSRFMSFKEKFYEEMYFKEPNLGQIKPTYSKPDNVTNSSQTFGRPSNATPSESLYTIIFPPKSTDQVNKEYQEFHDKHIISHNHYFPSEQINRKYTQPFDRKSPCGYIHSTGDFGLNVKRCLEEGENHLKVIGKSQVDFMNRTEAPLGTKFKKYPCEVPDITFGVPLRSSGDVKMLLNNIVPCEKSNRLIDAISYLNKKRQSLRKCLDFYELISMLERSDHQTGYLPLSRILEIIGNFHIRLDSQKMCVALSHFHMIIDEGCSTERVNYADFCRLLSIQEPLPKTGNLDTVSVASCLDTTYRLLCADRHKKPKEVDVIKNQQFEEDKTCVKDLVSPELAILRGLKTSDFSRLRPKVEIERIFRRLVPMDKFEDIWHRLMVEHRDQSEMASVSQFHTEMRNTTVI</sequence>
<dbReference type="Proteomes" id="UP001652680">
    <property type="component" value="Unassembled WGS sequence"/>
</dbReference>
<dbReference type="InterPro" id="IPR057428">
    <property type="entry name" value="EFHB_EF-hand_C"/>
</dbReference>
<feature type="domain" description="EFHB C-terminal EF-hand" evidence="1">
    <location>
        <begin position="412"/>
        <end position="481"/>
    </location>
</feature>
<keyword evidence="3" id="KW-1185">Reference proteome</keyword>
<dbReference type="Pfam" id="PF25325">
    <property type="entry name" value="EF-hand_EFHB_C"/>
    <property type="match status" value="1"/>
</dbReference>
<organism evidence="4">
    <name type="scientific">Drosophila rhopaloa</name>
    <name type="common">Fruit fly</name>
    <dbReference type="NCBI Taxonomy" id="1041015"/>
    <lineage>
        <taxon>Eukaryota</taxon>
        <taxon>Metazoa</taxon>
        <taxon>Ecdysozoa</taxon>
        <taxon>Arthropoda</taxon>
        <taxon>Hexapoda</taxon>
        <taxon>Insecta</taxon>
        <taxon>Pterygota</taxon>
        <taxon>Neoptera</taxon>
        <taxon>Endopterygota</taxon>
        <taxon>Diptera</taxon>
        <taxon>Brachycera</taxon>
        <taxon>Muscomorpha</taxon>
        <taxon>Ephydroidea</taxon>
        <taxon>Drosophilidae</taxon>
        <taxon>Drosophila</taxon>
        <taxon>Sophophora</taxon>
    </lineage>
</organism>
<reference evidence="2" key="3">
    <citation type="submission" date="2025-05" db="UniProtKB">
        <authorList>
            <consortium name="EnsemblMetazoa"/>
        </authorList>
    </citation>
    <scope>IDENTIFICATION</scope>
</reference>
<dbReference type="RefSeq" id="XP_016977396.1">
    <property type="nucleotide sequence ID" value="XM_017121907.1"/>
</dbReference>
<reference evidence="3" key="1">
    <citation type="journal article" date="2021" name="Elife">
        <title>Highly contiguous assemblies of 101 drosophilid genomes.</title>
        <authorList>
            <person name="Kim B.Y."/>
            <person name="Wang J.R."/>
            <person name="Miller D.E."/>
            <person name="Barmina O."/>
            <person name="Delaney E."/>
            <person name="Thompson A."/>
            <person name="Comeault A.A."/>
            <person name="Peede D."/>
            <person name="D'Agostino E.R."/>
            <person name="Pelaez J."/>
            <person name="Aguilar J.M."/>
            <person name="Haji D."/>
            <person name="Matsunaga T."/>
            <person name="Armstrong E.E."/>
            <person name="Zych M."/>
            <person name="Ogawa Y."/>
            <person name="Stamenkovic-Radak M."/>
            <person name="Jelic M."/>
            <person name="Veselinovic M.S."/>
            <person name="Tanaskovic M."/>
            <person name="Eric P."/>
            <person name="Gao J.J."/>
            <person name="Katoh T.K."/>
            <person name="Toda M.J."/>
            <person name="Watabe H."/>
            <person name="Watada M."/>
            <person name="Davis J.S."/>
            <person name="Moyle L.C."/>
            <person name="Manoli G."/>
            <person name="Bertolini E."/>
            <person name="Kostal V."/>
            <person name="Hawley R.S."/>
            <person name="Takahashi A."/>
            <person name="Jones C.D."/>
            <person name="Price D.K."/>
            <person name="Whiteman N."/>
            <person name="Kopp A."/>
            <person name="Matute D.R."/>
            <person name="Petrov D.A."/>
        </authorList>
    </citation>
    <scope>NUCLEOTIDE SEQUENCE [LARGE SCALE GENOMIC DNA]</scope>
</reference>
<accession>A0A6P4EWD4</accession>
<evidence type="ECO:0000313" key="3">
    <source>
        <dbReference type="Proteomes" id="UP001652680"/>
    </source>
</evidence>
<evidence type="ECO:0000313" key="4">
    <source>
        <dbReference type="RefSeq" id="XP_016977396.1"/>
    </source>
</evidence>
<reference evidence="4" key="2">
    <citation type="submission" date="2025-04" db="UniProtKB">
        <authorList>
            <consortium name="RefSeq"/>
        </authorList>
    </citation>
    <scope>IDENTIFICATION</scope>
</reference>
<proteinExistence type="predicted"/>
<dbReference type="AlphaFoldDB" id="A0A6P4EWD4"/>
<protein>
    <submittedName>
        <fullName evidence="4">Uncharacterized protein LOC108043285</fullName>
    </submittedName>
</protein>
<dbReference type="GeneID" id="108043285"/>
<evidence type="ECO:0000313" key="2">
    <source>
        <dbReference type="EnsemblMetazoa" id="XP_016977396.1"/>
    </source>
</evidence>
<dbReference type="OrthoDB" id="2096280at2759"/>
<dbReference type="EnsemblMetazoa" id="XM_017121907.2">
    <property type="protein sequence ID" value="XP_016977396.1"/>
    <property type="gene ID" value="LOC108043285"/>
</dbReference>